<gene>
    <name evidence="1" type="ORF">PoB_006573700</name>
</gene>
<comment type="caution">
    <text evidence="1">The sequence shown here is derived from an EMBL/GenBank/DDBJ whole genome shotgun (WGS) entry which is preliminary data.</text>
</comment>
<name>A0AAV4D500_9GAST</name>
<accession>A0AAV4D500</accession>
<organism evidence="1 2">
    <name type="scientific">Plakobranchus ocellatus</name>
    <dbReference type="NCBI Taxonomy" id="259542"/>
    <lineage>
        <taxon>Eukaryota</taxon>
        <taxon>Metazoa</taxon>
        <taxon>Spiralia</taxon>
        <taxon>Lophotrochozoa</taxon>
        <taxon>Mollusca</taxon>
        <taxon>Gastropoda</taxon>
        <taxon>Heterobranchia</taxon>
        <taxon>Euthyneura</taxon>
        <taxon>Panpulmonata</taxon>
        <taxon>Sacoglossa</taxon>
        <taxon>Placobranchoidea</taxon>
        <taxon>Plakobranchidae</taxon>
        <taxon>Plakobranchus</taxon>
    </lineage>
</organism>
<proteinExistence type="predicted"/>
<evidence type="ECO:0000313" key="1">
    <source>
        <dbReference type="EMBL" id="GFO39232.1"/>
    </source>
</evidence>
<dbReference type="Proteomes" id="UP000735302">
    <property type="component" value="Unassembled WGS sequence"/>
</dbReference>
<sequence>MGRPKCLHHPPSMILVIVHVQRSMSCMKGKVSPGMVEWERCALNTHSQPDGSQSDPGYRAEMKTKVVSNPEETSGASKHPHYLRTHCISAILCQH</sequence>
<dbReference type="AlphaFoldDB" id="A0AAV4D500"/>
<reference evidence="1 2" key="1">
    <citation type="journal article" date="2021" name="Elife">
        <title>Chloroplast acquisition without the gene transfer in kleptoplastic sea slugs, Plakobranchus ocellatus.</title>
        <authorList>
            <person name="Maeda T."/>
            <person name="Takahashi S."/>
            <person name="Yoshida T."/>
            <person name="Shimamura S."/>
            <person name="Takaki Y."/>
            <person name="Nagai Y."/>
            <person name="Toyoda A."/>
            <person name="Suzuki Y."/>
            <person name="Arimoto A."/>
            <person name="Ishii H."/>
            <person name="Satoh N."/>
            <person name="Nishiyama T."/>
            <person name="Hasebe M."/>
            <person name="Maruyama T."/>
            <person name="Minagawa J."/>
            <person name="Obokata J."/>
            <person name="Shigenobu S."/>
        </authorList>
    </citation>
    <scope>NUCLEOTIDE SEQUENCE [LARGE SCALE GENOMIC DNA]</scope>
</reference>
<evidence type="ECO:0000313" key="2">
    <source>
        <dbReference type="Proteomes" id="UP000735302"/>
    </source>
</evidence>
<protein>
    <submittedName>
        <fullName evidence="1">Uncharacterized protein</fullName>
    </submittedName>
</protein>
<dbReference type="EMBL" id="BLXT01007473">
    <property type="protein sequence ID" value="GFO39232.1"/>
    <property type="molecule type" value="Genomic_DNA"/>
</dbReference>
<keyword evidence="2" id="KW-1185">Reference proteome</keyword>